<dbReference type="GO" id="GO:0005576">
    <property type="term" value="C:extracellular region"/>
    <property type="evidence" value="ECO:0007669"/>
    <property type="project" value="UniProtKB-SubCell"/>
</dbReference>
<dbReference type="Gene3D" id="2.60.40.10">
    <property type="entry name" value="Immunoglobulins"/>
    <property type="match status" value="1"/>
</dbReference>
<dbReference type="InterPro" id="IPR022045">
    <property type="entry name" value="TcdB_toxin_mid/N"/>
</dbReference>
<evidence type="ECO:0000256" key="3">
    <source>
        <dbReference type="ARBA" id="ARBA00022525"/>
    </source>
</evidence>
<dbReference type="InterPro" id="IPR003284">
    <property type="entry name" value="Sal_SpvB"/>
</dbReference>
<dbReference type="InterPro" id="IPR022044">
    <property type="entry name" value="TcdB_toxin_mid/C"/>
</dbReference>
<dbReference type="RefSeq" id="WP_125918888.1">
    <property type="nucleotide sequence ID" value="NZ_CP003181.2"/>
</dbReference>
<dbReference type="Pfam" id="PF12255">
    <property type="entry name" value="TcdB_toxin_midC"/>
    <property type="match status" value="1"/>
</dbReference>
<reference evidence="7" key="1">
    <citation type="submission" date="2012-06" db="EMBL/GenBank/DDBJ databases">
        <title>Genome analysis of multiple Granulibacter bethesdensis isolates demonstrates substantial genome diversity.</title>
        <authorList>
            <person name="Greenberg D.E."/>
            <person name="Porcella S.F."/>
            <person name="Zarember K."/>
            <person name="Zelazny A.M."/>
            <person name="Bruno D."/>
            <person name="Martens C."/>
            <person name="Barbian K.D."/>
            <person name="Jaske E."/>
            <person name="Holland S.M."/>
        </authorList>
    </citation>
    <scope>NUCLEOTIDE SEQUENCE [LARGE SCALE GENOMIC DNA]</scope>
    <source>
        <strain evidence="7">CGDNIH3</strain>
    </source>
</reference>
<accession>A0AAN0VFI1</accession>
<organism evidence="6 7">
    <name type="scientific">Granulibacter bethesdensis</name>
    <dbReference type="NCBI Taxonomy" id="364410"/>
    <lineage>
        <taxon>Bacteria</taxon>
        <taxon>Pseudomonadati</taxon>
        <taxon>Pseudomonadota</taxon>
        <taxon>Alphaproteobacteria</taxon>
        <taxon>Acetobacterales</taxon>
        <taxon>Acetobacteraceae</taxon>
        <taxon>Granulibacter</taxon>
    </lineage>
</organism>
<dbReference type="InterPro" id="IPR008964">
    <property type="entry name" value="Invasin/intimin_cell_adhesion"/>
</dbReference>
<comment type="similarity">
    <text evidence="2">Belongs to the intimin/invasin family.</text>
</comment>
<evidence type="ECO:0000256" key="2">
    <source>
        <dbReference type="ARBA" id="ARBA00010116"/>
    </source>
</evidence>
<gene>
    <name evidence="6" type="ORF">GbCGDNIH3_7146</name>
</gene>
<dbReference type="Pfam" id="PF03534">
    <property type="entry name" value="SpvB"/>
    <property type="match status" value="1"/>
</dbReference>
<keyword evidence="3" id="KW-0964">Secreted</keyword>
<dbReference type="SMART" id="SM00634">
    <property type="entry name" value="BID_1"/>
    <property type="match status" value="1"/>
</dbReference>
<keyword evidence="4" id="KW-0843">Virulence</keyword>
<dbReference type="InterPro" id="IPR013783">
    <property type="entry name" value="Ig-like_fold"/>
</dbReference>
<evidence type="ECO:0000259" key="5">
    <source>
        <dbReference type="PROSITE" id="PS51127"/>
    </source>
</evidence>
<dbReference type="InterPro" id="IPR003344">
    <property type="entry name" value="Big_1_dom"/>
</dbReference>
<dbReference type="InterPro" id="IPR028994">
    <property type="entry name" value="Integrin_alpha_N"/>
</dbReference>
<dbReference type="SUPFAM" id="SSF49373">
    <property type="entry name" value="Invasin/intimin cell-adhesion fragments"/>
    <property type="match status" value="1"/>
</dbReference>
<comment type="subcellular location">
    <subcellularLocation>
        <location evidence="1">Secreted</location>
    </subcellularLocation>
</comment>
<feature type="domain" description="Big-1" evidence="5">
    <location>
        <begin position="1483"/>
        <end position="1574"/>
    </location>
</feature>
<dbReference type="GO" id="GO:0005737">
    <property type="term" value="C:cytoplasm"/>
    <property type="evidence" value="ECO:0007669"/>
    <property type="project" value="InterPro"/>
</dbReference>
<dbReference type="Proteomes" id="UP000019438">
    <property type="component" value="Chromosome"/>
</dbReference>
<dbReference type="PROSITE" id="PS51127">
    <property type="entry name" value="BIG1"/>
    <property type="match status" value="1"/>
</dbReference>
<sequence length="1580" mass="172488">MLQPPMSSSASPIAGLNHATTPGGHSVSVVGLSLPKGSGTLRGMSASPGAIGPDGAATLSLPLPISAGRGFAPALTLNYHSGGGNGAFGLGWALPVPTVRRRTDRGVPRYSLDDTFVGPGGEVLVPERDEKGQVVSREVGEWLGSPLPQTYTVTRYFPCVEATFNRLEHYTGANGVDLWVMQASDGQIHRFGLTTDARLADPADPKRIAEWRIEDSLSPLGERILYRYAAENGAGATAIDRDMRAARYLVAVHYGNIVPLERAALWQESEPDDSNWLFSVVFDYGERGLDAAIPPPYVPARPWDVRQDSFSRYDYGFEHRLWRLCRQVLMYHRFPEELHEPITLVGRLLLEYEESPVVSYLAALHHMAYEAGDPARIVAMPPLELEYSAFALDSPRWQRLETLSHLTDMGRCQWIDLYGEGIPGLLYRTAPEWRYRPPVRDTEGADPDAVTYGPWQILPQVPASQDGPVRLMDIDGDSRLDWVVTQPGLAGYFTLNVDRQWSAFIPMAALPTEFFEAQAQLADLCGGGQPDLVLIGPRSVRLYANQGQGYAGGVVVAQDDGIALPVAGRDATELVAFSDVLGSGHAHLVRVRHDAVTCWPSLGHGSFGAPLVLGGLALDPTSFNPAQVLLADIDGTGAADVIYWQHDRLVIHRNQSGNGFAAAVTVLYPDGLTLSHLTDIQAADIEGKGITTLIINSGGAEPQHWRLSFTAGRPHLLVQTNNNMGAAGTLAYRSSAQYWLDEKLANPRAVCHLPFPIQIVALTVQADELTGNVLTQSYHYARGRYDPREREFRGFGYLEARDTSSQSQRTAMDSASIPLLSRCWYHTGDAVDETGLAGCWNDDDAIILKPTRLAEGMKDADADALWWGYRALKGRPLRQETFSLNNPAAPYHVTLWRYQIDRLQRGYDEAPPVILPLLLEQADSRYEQVIGDPSVSQHVTLAWDRYGTPTRAVTVTYPRRPKPASSLYPPTLPASAWDASYDPQQQRLLLSETRQSTIHLDNDQEWRLGLADQQRHDVLVYDGYVRDEGWLSAESLADAAGLLAPAAPRRLAGQSQVKYEANPPTLQALVSHNVIAVLDENGLGAYEGVPFCGELTDLLTQAGYILQPALLPVEDAVTKAPVWCVEQGFKTYGDAAAFYRPLTHRTTKLTAPVAMGYDTYGCGPITETDSLGQVTHAVLDYRHLSPFRVLDINGNTQEIRLDALGRVVCASHYGTEGGQEVGFAALAAVPPEGLPQTTEAALGWHEPLRVAQVIVSDLFSWMGCLTEDEANELQIGEGAEAQAGPGWDVLLAKRAITPTGHIRCRRTATPLGKALQSRRAGQSRLPPHIASLTADSYPNAGKQQVRMAVSYSDGFGRALQQVSLVAPGPAWRRTENGSLETDADGTPILSASNPRWAVTGRVEYDAKGQATRAYRPYFVNDWRYVRDDAARTDAYADTHTFDALGRECRVVTAAGALRRIGYFPWFTVHEDENDTWWETGAVVQELSHDRATAPADGTTTVTLTAMVLDEHQQPMTGLGVDWSVQGDGRLTAPVTLTDAEGKAQVGLNSRRAGLVTVAARVGIQAETTVVITFSSEPELA</sequence>
<protein>
    <submittedName>
        <fullName evidence="6">Insecticidal toxin complex protein TcaC</fullName>
    </submittedName>
</protein>
<dbReference type="Pfam" id="PF02369">
    <property type="entry name" value="Big_1"/>
    <property type="match status" value="1"/>
</dbReference>
<evidence type="ECO:0000313" key="7">
    <source>
        <dbReference type="Proteomes" id="UP000019438"/>
    </source>
</evidence>
<evidence type="ECO:0000256" key="1">
    <source>
        <dbReference type="ARBA" id="ARBA00004613"/>
    </source>
</evidence>
<dbReference type="SUPFAM" id="SSF69318">
    <property type="entry name" value="Integrin alpha N-terminal domain"/>
    <property type="match status" value="1"/>
</dbReference>
<dbReference type="KEGG" id="gbc:GbCGDNIH3_7146"/>
<evidence type="ECO:0000313" key="6">
    <source>
        <dbReference type="EMBL" id="AHJ62551.1"/>
    </source>
</evidence>
<evidence type="ECO:0000256" key="4">
    <source>
        <dbReference type="ARBA" id="ARBA00023026"/>
    </source>
</evidence>
<dbReference type="EMBL" id="CP003181">
    <property type="protein sequence ID" value="AHJ62551.1"/>
    <property type="molecule type" value="Genomic_DNA"/>
</dbReference>
<proteinExistence type="inferred from homology"/>
<dbReference type="PRINTS" id="PR01341">
    <property type="entry name" value="SALSPVBPROT"/>
</dbReference>
<name>A0AAN0VFI1_9PROT</name>
<dbReference type="Pfam" id="PF12256">
    <property type="entry name" value="TcdB_toxin_midN"/>
    <property type="match status" value="1"/>
</dbReference>